<sequence length="87" mass="9698">LLTIFQPSPTSIRAILMTLFLPEMTLITPSIYPSKSVEDLVKIINSRVTHSISLQTGSWHVATQIKSSSTVSDVRRAALVHQYFNLT</sequence>
<evidence type="ECO:0000313" key="2">
    <source>
        <dbReference type="Proteomes" id="UP000800200"/>
    </source>
</evidence>
<feature type="non-terminal residue" evidence="1">
    <location>
        <position position="1"/>
    </location>
</feature>
<organism evidence="1 2">
    <name type="scientific">Zopfia rhizophila CBS 207.26</name>
    <dbReference type="NCBI Taxonomy" id="1314779"/>
    <lineage>
        <taxon>Eukaryota</taxon>
        <taxon>Fungi</taxon>
        <taxon>Dikarya</taxon>
        <taxon>Ascomycota</taxon>
        <taxon>Pezizomycotina</taxon>
        <taxon>Dothideomycetes</taxon>
        <taxon>Dothideomycetes incertae sedis</taxon>
        <taxon>Zopfiaceae</taxon>
        <taxon>Zopfia</taxon>
    </lineage>
</organism>
<evidence type="ECO:0000313" key="1">
    <source>
        <dbReference type="EMBL" id="KAF2178166.1"/>
    </source>
</evidence>
<proteinExistence type="predicted"/>
<name>A0A6A6DKR5_9PEZI</name>
<keyword evidence="2" id="KW-1185">Reference proteome</keyword>
<protein>
    <submittedName>
        <fullName evidence="1">Uncharacterized protein</fullName>
    </submittedName>
</protein>
<accession>A0A6A6DKR5</accession>
<gene>
    <name evidence="1" type="ORF">K469DRAFT_718518</name>
</gene>
<reference evidence="1" key="1">
    <citation type="journal article" date="2020" name="Stud. Mycol.">
        <title>101 Dothideomycetes genomes: a test case for predicting lifestyles and emergence of pathogens.</title>
        <authorList>
            <person name="Haridas S."/>
            <person name="Albert R."/>
            <person name="Binder M."/>
            <person name="Bloem J."/>
            <person name="Labutti K."/>
            <person name="Salamov A."/>
            <person name="Andreopoulos B."/>
            <person name="Baker S."/>
            <person name="Barry K."/>
            <person name="Bills G."/>
            <person name="Bluhm B."/>
            <person name="Cannon C."/>
            <person name="Castanera R."/>
            <person name="Culley D."/>
            <person name="Daum C."/>
            <person name="Ezra D."/>
            <person name="Gonzalez J."/>
            <person name="Henrissat B."/>
            <person name="Kuo A."/>
            <person name="Liang C."/>
            <person name="Lipzen A."/>
            <person name="Lutzoni F."/>
            <person name="Magnuson J."/>
            <person name="Mondo S."/>
            <person name="Nolan M."/>
            <person name="Ohm R."/>
            <person name="Pangilinan J."/>
            <person name="Park H.-J."/>
            <person name="Ramirez L."/>
            <person name="Alfaro M."/>
            <person name="Sun H."/>
            <person name="Tritt A."/>
            <person name="Yoshinaga Y."/>
            <person name="Zwiers L.-H."/>
            <person name="Turgeon B."/>
            <person name="Goodwin S."/>
            <person name="Spatafora J."/>
            <person name="Crous P."/>
            <person name="Grigoriev I."/>
        </authorList>
    </citation>
    <scope>NUCLEOTIDE SEQUENCE</scope>
    <source>
        <strain evidence="1">CBS 207.26</strain>
    </source>
</reference>
<dbReference type="AlphaFoldDB" id="A0A6A6DKR5"/>
<dbReference type="Proteomes" id="UP000800200">
    <property type="component" value="Unassembled WGS sequence"/>
</dbReference>
<dbReference type="EMBL" id="ML994677">
    <property type="protein sequence ID" value="KAF2178166.1"/>
    <property type="molecule type" value="Genomic_DNA"/>
</dbReference>